<dbReference type="PANTHER" id="PTHR35394:SF5">
    <property type="entry name" value="DUF3176 DOMAIN-CONTAINING PROTEIN"/>
    <property type="match status" value="1"/>
</dbReference>
<feature type="transmembrane region" description="Helical" evidence="2">
    <location>
        <begin position="58"/>
        <end position="80"/>
    </location>
</feature>
<keyword evidence="2" id="KW-0812">Transmembrane</keyword>
<dbReference type="AlphaFoldDB" id="G9NEV5"/>
<evidence type="ECO:0000256" key="2">
    <source>
        <dbReference type="SAM" id="Phobius"/>
    </source>
</evidence>
<dbReference type="Proteomes" id="UP000005426">
    <property type="component" value="Unassembled WGS sequence"/>
</dbReference>
<reference evidence="3 4" key="1">
    <citation type="journal article" date="2011" name="Genome Biol.">
        <title>Comparative genome sequence analysis underscores mycoparasitism as the ancestral life style of Trichoderma.</title>
        <authorList>
            <person name="Kubicek C.P."/>
            <person name="Herrera-Estrella A."/>
            <person name="Seidl-Seiboth V."/>
            <person name="Martinez D.A."/>
            <person name="Druzhinina I.S."/>
            <person name="Thon M."/>
            <person name="Zeilinger S."/>
            <person name="Casas-Flores S."/>
            <person name="Horwitz B.A."/>
            <person name="Mukherjee P.K."/>
            <person name="Mukherjee M."/>
            <person name="Kredics L."/>
            <person name="Alcaraz L.D."/>
            <person name="Aerts A."/>
            <person name="Antal Z."/>
            <person name="Atanasova L."/>
            <person name="Cervantes-Badillo M.G."/>
            <person name="Challacombe J."/>
            <person name="Chertkov O."/>
            <person name="McCluskey K."/>
            <person name="Coulpier F."/>
            <person name="Deshpande N."/>
            <person name="von Doehren H."/>
            <person name="Ebbole D.J."/>
            <person name="Esquivel-Naranjo E.U."/>
            <person name="Fekete E."/>
            <person name="Flipphi M."/>
            <person name="Glaser F."/>
            <person name="Gomez-Rodriguez E.Y."/>
            <person name="Gruber S."/>
            <person name="Han C."/>
            <person name="Henrissat B."/>
            <person name="Hermosa R."/>
            <person name="Hernandez-Onate M."/>
            <person name="Karaffa L."/>
            <person name="Kosti I."/>
            <person name="Le Crom S."/>
            <person name="Lindquist E."/>
            <person name="Lucas S."/>
            <person name="Luebeck M."/>
            <person name="Luebeck P.S."/>
            <person name="Margeot A."/>
            <person name="Metz B."/>
            <person name="Misra M."/>
            <person name="Nevalainen H."/>
            <person name="Omann M."/>
            <person name="Packer N."/>
            <person name="Perrone G."/>
            <person name="Uresti-Rivera E.E."/>
            <person name="Salamov A."/>
            <person name="Schmoll M."/>
            <person name="Seiboth B."/>
            <person name="Shapiro H."/>
            <person name="Sukno S."/>
            <person name="Tamayo-Ramos J.A."/>
            <person name="Tisch D."/>
            <person name="Wiest A."/>
            <person name="Wilkinson H.H."/>
            <person name="Zhang M."/>
            <person name="Coutinho P.M."/>
            <person name="Kenerley C.M."/>
            <person name="Monte E."/>
            <person name="Baker S.E."/>
            <person name="Grigoriev I.V."/>
        </authorList>
    </citation>
    <scope>NUCLEOTIDE SEQUENCE [LARGE SCALE GENOMIC DNA]</scope>
    <source>
        <strain evidence="4">ATCC 20476 / IMI 206040</strain>
    </source>
</reference>
<keyword evidence="2" id="KW-1133">Transmembrane helix</keyword>
<proteinExistence type="predicted"/>
<sequence>MLNYDIDVGNEPSLQDSLLTAHDPAAKAKTNPTSTKPDNSLENDISPSSNVPYVSKDYWGWEIFGVLGSAAIIVGIAVILDRFDGKRQPSWEHVSLNSLISWLSTAAKFCLLMPISRGLGQLKWVWFAEKKRPLSDLEEFDSASRSISGSAKLLWRLKGLHFAALGSLTIILASGFDPFIQNLIHYYPNTVSDPSQLAYLANLSTYTAVGPLLGGHLSDVDLGLKANVYNAILNPKASQFWAQPQYICNTGNCTWKPAASIGICPLCADISSDLSVSWNSQENSNVNPLVYKNHTFPLIQAIKALYNDTNQNLAIELTNETHFIATECSLEPCVRSVQPSVIRGIYSESTPTYWLELENRTAGSNSLLHVTLTPPWGSNLGIQEGQSFGIDFYALDALSVHISTLFSGKVHVGSDTLFFNASRPDILQAIFYGHFADCDNPSDKVGCTVNNVAKAMSKSFWDTPYMNYGMEGANMTIGETLVTLTFVRIQWWWLVFPATIWLLSVVTLLGTVWKTRRAQVQVWRNSPFPLILLHRHEDFEANGSYDISTAGLSTRAKKLRVKLHVPEDNIRVTNHSLN</sequence>
<evidence type="ECO:0000313" key="4">
    <source>
        <dbReference type="Proteomes" id="UP000005426"/>
    </source>
</evidence>
<dbReference type="EMBL" id="ABDG02000012">
    <property type="protein sequence ID" value="EHK50836.1"/>
    <property type="molecule type" value="Genomic_DNA"/>
</dbReference>
<feature type="compositionally biased region" description="Polar residues" evidence="1">
    <location>
        <begin position="30"/>
        <end position="46"/>
    </location>
</feature>
<feature type="transmembrane region" description="Helical" evidence="2">
    <location>
        <begin position="491"/>
        <end position="513"/>
    </location>
</feature>
<keyword evidence="4" id="KW-1185">Reference proteome</keyword>
<dbReference type="HOGENOM" id="CLU_015092_4_0_1"/>
<name>G9NEV5_HYPAI</name>
<comment type="caution">
    <text evidence="3">The sequence shown here is derived from an EMBL/GenBank/DDBJ whole genome shotgun (WGS) entry which is preliminary data.</text>
</comment>
<dbReference type="STRING" id="452589.G9NEV5"/>
<evidence type="ECO:0000313" key="3">
    <source>
        <dbReference type="EMBL" id="EHK50836.1"/>
    </source>
</evidence>
<feature type="region of interest" description="Disordered" evidence="1">
    <location>
        <begin position="25"/>
        <end position="46"/>
    </location>
</feature>
<dbReference type="InterPro" id="IPR021514">
    <property type="entry name" value="DUF3176"/>
</dbReference>
<keyword evidence="2" id="KW-0472">Membrane</keyword>
<evidence type="ECO:0000256" key="1">
    <source>
        <dbReference type="SAM" id="MobiDB-lite"/>
    </source>
</evidence>
<dbReference type="OrthoDB" id="5242705at2759"/>
<dbReference type="PANTHER" id="PTHR35394">
    <property type="entry name" value="DUF3176 DOMAIN-CONTAINING PROTEIN"/>
    <property type="match status" value="1"/>
</dbReference>
<dbReference type="eggNOG" id="ENOG502SIVU">
    <property type="taxonomic scope" value="Eukaryota"/>
</dbReference>
<organism evidence="3 4">
    <name type="scientific">Hypocrea atroviridis (strain ATCC 20476 / IMI 206040)</name>
    <name type="common">Trichoderma atroviride</name>
    <dbReference type="NCBI Taxonomy" id="452589"/>
    <lineage>
        <taxon>Eukaryota</taxon>
        <taxon>Fungi</taxon>
        <taxon>Dikarya</taxon>
        <taxon>Ascomycota</taxon>
        <taxon>Pezizomycotina</taxon>
        <taxon>Sordariomycetes</taxon>
        <taxon>Hypocreomycetidae</taxon>
        <taxon>Hypocreales</taxon>
        <taxon>Hypocreaceae</taxon>
        <taxon>Trichoderma</taxon>
    </lineage>
</organism>
<accession>G9NEV5</accession>
<dbReference type="OMA" id="DWYVWEV"/>
<dbReference type="Pfam" id="PF11374">
    <property type="entry name" value="DUF3176"/>
    <property type="match status" value="1"/>
</dbReference>
<protein>
    <submittedName>
        <fullName evidence="3">Uncharacterized protein</fullName>
    </submittedName>
</protein>
<gene>
    <name evidence="3" type="ORF">TRIATDRAFT_94133</name>
</gene>